<dbReference type="EMBL" id="JACRSW010000032">
    <property type="protein sequence ID" value="MBC8557982.1"/>
    <property type="molecule type" value="Genomic_DNA"/>
</dbReference>
<comment type="caution">
    <text evidence="2">The sequence shown here is derived from an EMBL/GenBank/DDBJ whole genome shotgun (WGS) entry which is preliminary data.</text>
</comment>
<dbReference type="InterPro" id="IPR038109">
    <property type="entry name" value="DNA_bind_recomb_sf"/>
</dbReference>
<keyword evidence="3" id="KW-1185">Reference proteome</keyword>
<dbReference type="SUPFAM" id="SSF53041">
    <property type="entry name" value="Resolvase-like"/>
    <property type="match status" value="1"/>
</dbReference>
<dbReference type="Gene3D" id="3.40.50.1390">
    <property type="entry name" value="Resolvase, N-terminal catalytic domain"/>
    <property type="match status" value="1"/>
</dbReference>
<feature type="domain" description="Resolvase/invertase-type recombinase catalytic" evidence="1">
    <location>
        <begin position="5"/>
        <end position="157"/>
    </location>
</feature>
<accession>A0ABR7MW15</accession>
<proteinExistence type="predicted"/>
<protein>
    <submittedName>
        <fullName evidence="2">Recombinase family protein</fullName>
    </submittedName>
</protein>
<gene>
    <name evidence="2" type="ORF">H8700_09715</name>
</gene>
<dbReference type="SMART" id="SM00857">
    <property type="entry name" value="Resolvase"/>
    <property type="match status" value="1"/>
</dbReference>
<organism evidence="2 3">
    <name type="scientific">Jutongia hominis</name>
    <dbReference type="NCBI Taxonomy" id="2763664"/>
    <lineage>
        <taxon>Bacteria</taxon>
        <taxon>Bacillati</taxon>
        <taxon>Bacillota</taxon>
        <taxon>Clostridia</taxon>
        <taxon>Lachnospirales</taxon>
        <taxon>Lachnospiraceae</taxon>
        <taxon>Jutongia</taxon>
    </lineage>
</organism>
<evidence type="ECO:0000313" key="2">
    <source>
        <dbReference type="EMBL" id="MBC8557982.1"/>
    </source>
</evidence>
<dbReference type="InterPro" id="IPR006119">
    <property type="entry name" value="Resolv_N"/>
</dbReference>
<dbReference type="PANTHER" id="PTHR30461:SF23">
    <property type="entry name" value="DNA RECOMBINASE-RELATED"/>
    <property type="match status" value="1"/>
</dbReference>
<dbReference type="RefSeq" id="WP_022141878.1">
    <property type="nucleotide sequence ID" value="NZ_JACRSW010000032.1"/>
</dbReference>
<evidence type="ECO:0000259" key="1">
    <source>
        <dbReference type="SMART" id="SM00857"/>
    </source>
</evidence>
<dbReference type="Pfam" id="PF00239">
    <property type="entry name" value="Resolvase"/>
    <property type="match status" value="1"/>
</dbReference>
<dbReference type="InterPro" id="IPR050639">
    <property type="entry name" value="SSR_resolvase"/>
</dbReference>
<reference evidence="2 3" key="1">
    <citation type="submission" date="2020-08" db="EMBL/GenBank/DDBJ databases">
        <title>Genome public.</title>
        <authorList>
            <person name="Liu C."/>
            <person name="Sun Q."/>
        </authorList>
    </citation>
    <scope>NUCLEOTIDE SEQUENCE [LARGE SCALE GENOMIC DNA]</scope>
    <source>
        <strain evidence="2 3">BX3</strain>
    </source>
</reference>
<evidence type="ECO:0000313" key="3">
    <source>
        <dbReference type="Proteomes" id="UP000637513"/>
    </source>
</evidence>
<dbReference type="InterPro" id="IPR036162">
    <property type="entry name" value="Resolvase-like_N_sf"/>
</dbReference>
<name>A0ABR7MW15_9FIRM</name>
<dbReference type="Proteomes" id="UP000637513">
    <property type="component" value="Unassembled WGS sequence"/>
</dbReference>
<dbReference type="PANTHER" id="PTHR30461">
    <property type="entry name" value="DNA-INVERTASE FROM LAMBDOID PROPHAGE"/>
    <property type="match status" value="1"/>
</dbReference>
<sequence>MYKKTAIYARISVRHLKRKEGSIQSQIQCCKSWIIKEMPKETAYQVYVDEGYSGKDFFRPAWQQLIRDCQNGKINCLLVRDLSRMGRDYLQVGEYMERFFPGHQIRLVAIADRYDSDRYDCYFGTYALKNFFNEWYRKDIAGKVSLVKAEQKKEGSFLGSHARYGYTIVSYRQKRILVANETIIIRFIICFLSVRGYRSTQIVSWLYRHRVSTPSEYEKTKHMICQKHFLTHWNDAVIRKIIKQGI</sequence>
<dbReference type="Gene3D" id="3.90.1750.20">
    <property type="entry name" value="Putative Large Serine Recombinase, Chain B, Domain 2"/>
    <property type="match status" value="1"/>
</dbReference>